<keyword evidence="5" id="KW-1185">Reference proteome</keyword>
<dbReference type="EnsemblPlants" id="OGLUM08G15350.1">
    <property type="protein sequence ID" value="OGLUM08G15350.1"/>
    <property type="gene ID" value="OGLUM08G15350"/>
</dbReference>
<dbReference type="InterPro" id="IPR011990">
    <property type="entry name" value="TPR-like_helical_dom_sf"/>
</dbReference>
<dbReference type="GO" id="GO:0009451">
    <property type="term" value="P:RNA modification"/>
    <property type="evidence" value="ECO:0007669"/>
    <property type="project" value="InterPro"/>
</dbReference>
<feature type="repeat" description="PPR" evidence="3">
    <location>
        <begin position="174"/>
        <end position="208"/>
    </location>
</feature>
<dbReference type="Pfam" id="PF01535">
    <property type="entry name" value="PPR"/>
    <property type="match status" value="1"/>
</dbReference>
<dbReference type="Pfam" id="PF13041">
    <property type="entry name" value="PPR_2"/>
    <property type="match status" value="1"/>
</dbReference>
<dbReference type="GO" id="GO:0003723">
    <property type="term" value="F:RNA binding"/>
    <property type="evidence" value="ECO:0007669"/>
    <property type="project" value="InterPro"/>
</dbReference>
<evidence type="ECO:0000313" key="4">
    <source>
        <dbReference type="EnsemblPlants" id="OGLUM08G15350.1"/>
    </source>
</evidence>
<evidence type="ECO:0000256" key="2">
    <source>
        <dbReference type="ARBA" id="ARBA00022946"/>
    </source>
</evidence>
<organism evidence="4">
    <name type="scientific">Oryza glumipatula</name>
    <dbReference type="NCBI Taxonomy" id="40148"/>
    <lineage>
        <taxon>Eukaryota</taxon>
        <taxon>Viridiplantae</taxon>
        <taxon>Streptophyta</taxon>
        <taxon>Embryophyta</taxon>
        <taxon>Tracheophyta</taxon>
        <taxon>Spermatophyta</taxon>
        <taxon>Magnoliopsida</taxon>
        <taxon>Liliopsida</taxon>
        <taxon>Poales</taxon>
        <taxon>Poaceae</taxon>
        <taxon>BOP clade</taxon>
        <taxon>Oryzoideae</taxon>
        <taxon>Oryzeae</taxon>
        <taxon>Oryzinae</taxon>
        <taxon>Oryza</taxon>
    </lineage>
</organism>
<evidence type="ECO:0000256" key="3">
    <source>
        <dbReference type="PROSITE-ProRule" id="PRU00708"/>
    </source>
</evidence>
<dbReference type="Gramene" id="OGLUM08G15350.1">
    <property type="protein sequence ID" value="OGLUM08G15350.1"/>
    <property type="gene ID" value="OGLUM08G15350"/>
</dbReference>
<dbReference type="Gene3D" id="1.25.40.10">
    <property type="entry name" value="Tetratricopeptide repeat domain"/>
    <property type="match status" value="2"/>
</dbReference>
<proteinExistence type="predicted"/>
<name>A0A0E0AVB1_9ORYZ</name>
<keyword evidence="1" id="KW-0677">Repeat</keyword>
<sequence>MDEEALRLFVQMETDAGFVPCETTMRVRALQGVRDKEAMHGYVVKRGMAGNRFMQNALMDMYARLGKTDVARRIFGTVDLSDVNTLITGCVVQGHVTDTFQLQEEDGIAGVVPNGITLMTLLRGCAILAAPARGKEFHGYAERHALDTDVAERAGGHVRQVRVPGGVRPAAAADTITWNILIMAYGMHGLGGEAMAMFNRMTASGEVSPNEVTFIAALVACSHSSMVERGATMASSRCQTSTTQRGHPGARWQAGGGICHGDLDGAREWV</sequence>
<dbReference type="PANTHER" id="PTHR47926:SF514">
    <property type="entry name" value="TETRATRICOPEPTIDE-LIKE HELICAL DOMAIN SUPERFAMILY, DYW DOMAIN-CONTAINING PROTEIN"/>
    <property type="match status" value="1"/>
</dbReference>
<evidence type="ECO:0000313" key="5">
    <source>
        <dbReference type="Proteomes" id="UP000026961"/>
    </source>
</evidence>
<evidence type="ECO:0000256" key="1">
    <source>
        <dbReference type="ARBA" id="ARBA00022737"/>
    </source>
</evidence>
<dbReference type="STRING" id="40148.A0A0E0AVB1"/>
<keyword evidence="2" id="KW-0809">Transit peptide</keyword>
<dbReference type="InterPro" id="IPR002885">
    <property type="entry name" value="PPR_rpt"/>
</dbReference>
<protein>
    <recommendedName>
        <fullName evidence="6">Pentatricopeptide repeat-containing protein</fullName>
    </recommendedName>
</protein>
<evidence type="ECO:0008006" key="6">
    <source>
        <dbReference type="Google" id="ProtNLM"/>
    </source>
</evidence>
<accession>A0A0E0AVB1</accession>
<dbReference type="Proteomes" id="UP000026961">
    <property type="component" value="Chromosome 8"/>
</dbReference>
<dbReference type="eggNOG" id="KOG4197">
    <property type="taxonomic scope" value="Eukaryota"/>
</dbReference>
<dbReference type="HOGENOM" id="CLU_002706_0_0_1"/>
<reference evidence="4" key="2">
    <citation type="submission" date="2018-05" db="EMBL/GenBank/DDBJ databases">
        <title>OgluRS3 (Oryza glumaepatula Reference Sequence Version 3).</title>
        <authorList>
            <person name="Zhang J."/>
            <person name="Kudrna D."/>
            <person name="Lee S."/>
            <person name="Talag J."/>
            <person name="Welchert J."/>
            <person name="Wing R.A."/>
        </authorList>
    </citation>
    <scope>NUCLEOTIDE SEQUENCE [LARGE SCALE GENOMIC DNA]</scope>
</reference>
<dbReference type="NCBIfam" id="TIGR00756">
    <property type="entry name" value="PPR"/>
    <property type="match status" value="1"/>
</dbReference>
<dbReference type="InterPro" id="IPR046960">
    <property type="entry name" value="PPR_At4g14850-like_plant"/>
</dbReference>
<dbReference type="AlphaFoldDB" id="A0A0E0AVB1"/>
<dbReference type="PROSITE" id="PS51375">
    <property type="entry name" value="PPR"/>
    <property type="match status" value="1"/>
</dbReference>
<reference evidence="4" key="1">
    <citation type="submission" date="2015-04" db="UniProtKB">
        <authorList>
            <consortium name="EnsemblPlants"/>
        </authorList>
    </citation>
    <scope>IDENTIFICATION</scope>
</reference>
<dbReference type="PANTHER" id="PTHR47926">
    <property type="entry name" value="PENTATRICOPEPTIDE REPEAT-CONTAINING PROTEIN"/>
    <property type="match status" value="1"/>
</dbReference>